<dbReference type="Proteomes" id="UP000000547">
    <property type="component" value="Chromosome"/>
</dbReference>
<dbReference type="HOGENOM" id="CLU_2786708_0_0_6"/>
<dbReference type="AlphaFoldDB" id="Q487Y8"/>
<dbReference type="KEGG" id="cps:CPS_0878"/>
<dbReference type="EMBL" id="CP000083">
    <property type="protein sequence ID" value="AAZ28190.1"/>
    <property type="molecule type" value="Genomic_DNA"/>
</dbReference>
<accession>Q487Y8</accession>
<proteinExistence type="predicted"/>
<sequence>MLLYALIAEAYSDLSVLGLFFFSEALRKKQTALIERSECSSVLHRVANIYKICIKQKVNYILVSMNQG</sequence>
<evidence type="ECO:0000313" key="1">
    <source>
        <dbReference type="EMBL" id="AAZ28190.1"/>
    </source>
</evidence>
<protein>
    <submittedName>
        <fullName evidence="1">Uncharacterized protein</fullName>
    </submittedName>
</protein>
<gene>
    <name evidence="1" type="ordered locus">CPS_0878</name>
</gene>
<reference evidence="1" key="1">
    <citation type="journal article" date="2005" name="Proc. Natl. Acad. Sci. U.S.A.">
        <title>The psychrophilic lifestyle as revealed by the genome sequence of Colwellia psychrerythraea 34H through genomic and proteomic analyses.</title>
        <authorList>
            <person name="Methe B.A."/>
            <person name="Nelson K.E."/>
            <person name="Deming J.W."/>
            <person name="Momen B."/>
            <person name="Melamud E."/>
            <person name="Zhang X."/>
            <person name="Moult J."/>
            <person name="Madupu R."/>
            <person name="Nelson W.C."/>
            <person name="Dodson R.J."/>
            <person name="Brinkac L.M."/>
            <person name="Daugherty S.C."/>
            <person name="Durkin A.S."/>
            <person name="DeBoy R.T."/>
            <person name="Kolonay J.F."/>
            <person name="Sullivan S.A."/>
            <person name="Zhou L."/>
            <person name="Davidsen T.M."/>
            <person name="Wu M."/>
            <person name="Huston A.L."/>
            <person name="Lewis M."/>
            <person name="Weaver B."/>
            <person name="Weidman J.F."/>
            <person name="Khouri H."/>
            <person name="Utterback T.R."/>
            <person name="Feldblyum T.V."/>
            <person name="Fraser C.M."/>
        </authorList>
    </citation>
    <scope>NUCLEOTIDE SEQUENCE [LARGE SCALE GENOMIC DNA]</scope>
    <source>
        <strain evidence="1">34H</strain>
    </source>
</reference>
<evidence type="ECO:0000313" key="2">
    <source>
        <dbReference type="Proteomes" id="UP000000547"/>
    </source>
</evidence>
<organism evidence="1 2">
    <name type="scientific">Colwellia psychrerythraea (strain 34H / ATCC BAA-681)</name>
    <name type="common">Vibrio psychroerythus</name>
    <dbReference type="NCBI Taxonomy" id="167879"/>
    <lineage>
        <taxon>Bacteria</taxon>
        <taxon>Pseudomonadati</taxon>
        <taxon>Pseudomonadota</taxon>
        <taxon>Gammaproteobacteria</taxon>
        <taxon>Alteromonadales</taxon>
        <taxon>Colwelliaceae</taxon>
        <taxon>Colwellia</taxon>
    </lineage>
</organism>
<name>Q487Y8_COLP3</name>